<comment type="subcellular location">
    <subcellularLocation>
        <location evidence="1">Chromosome</location>
    </subcellularLocation>
</comment>
<evidence type="ECO:0000256" key="1">
    <source>
        <dbReference type="ARBA" id="ARBA00004286"/>
    </source>
</evidence>
<dbReference type="SMART" id="SM00428">
    <property type="entry name" value="H3"/>
    <property type="match status" value="1"/>
</dbReference>
<gene>
    <name evidence="6" type="ORF">B7463_g12269</name>
</gene>
<accession>A0A3E2GS96</accession>
<dbReference type="Proteomes" id="UP000258309">
    <property type="component" value="Unassembled WGS sequence"/>
</dbReference>
<dbReference type="STRING" id="5539.A0A3E2GS96"/>
<protein>
    <recommendedName>
        <fullName evidence="5">Core Histone H2A/H2B/H3 domain-containing protein</fullName>
    </recommendedName>
</protein>
<evidence type="ECO:0000256" key="3">
    <source>
        <dbReference type="ARBA" id="ARBA00022454"/>
    </source>
</evidence>
<dbReference type="InterPro" id="IPR009072">
    <property type="entry name" value="Histone-fold"/>
</dbReference>
<feature type="non-terminal residue" evidence="6">
    <location>
        <position position="134"/>
    </location>
</feature>
<dbReference type="GO" id="GO:0030527">
    <property type="term" value="F:structural constituent of chromatin"/>
    <property type="evidence" value="ECO:0007669"/>
    <property type="project" value="InterPro"/>
</dbReference>
<dbReference type="GO" id="GO:0003677">
    <property type="term" value="F:DNA binding"/>
    <property type="evidence" value="ECO:0007669"/>
    <property type="project" value="InterPro"/>
</dbReference>
<dbReference type="AlphaFoldDB" id="A0A3E2GS96"/>
<dbReference type="EMBL" id="NCSJ02000519">
    <property type="protein sequence ID" value="RFU24071.1"/>
    <property type="molecule type" value="Genomic_DNA"/>
</dbReference>
<proteinExistence type="inferred from homology"/>
<dbReference type="PANTHER" id="PTHR11426">
    <property type="entry name" value="HISTONE H3"/>
    <property type="match status" value="1"/>
</dbReference>
<evidence type="ECO:0000256" key="2">
    <source>
        <dbReference type="ARBA" id="ARBA00010343"/>
    </source>
</evidence>
<dbReference type="PRINTS" id="PR00622">
    <property type="entry name" value="HISTONEH3"/>
</dbReference>
<evidence type="ECO:0000313" key="6">
    <source>
        <dbReference type="EMBL" id="RFU24071.1"/>
    </source>
</evidence>
<keyword evidence="3" id="KW-0158">Chromosome</keyword>
<comment type="similarity">
    <text evidence="2">Belongs to the histone H3 family.</text>
</comment>
<dbReference type="GO" id="GO:0000786">
    <property type="term" value="C:nucleosome"/>
    <property type="evidence" value="ECO:0007669"/>
    <property type="project" value="UniProtKB-KW"/>
</dbReference>
<keyword evidence="4" id="KW-0238">DNA-binding</keyword>
<organism evidence="6 7">
    <name type="scientific">Scytalidium lignicola</name>
    <name type="common">Hyphomycete</name>
    <dbReference type="NCBI Taxonomy" id="5539"/>
    <lineage>
        <taxon>Eukaryota</taxon>
        <taxon>Fungi</taxon>
        <taxon>Dikarya</taxon>
        <taxon>Ascomycota</taxon>
        <taxon>Pezizomycotina</taxon>
        <taxon>Leotiomycetes</taxon>
        <taxon>Leotiomycetes incertae sedis</taxon>
        <taxon>Scytalidium</taxon>
    </lineage>
</organism>
<keyword evidence="4" id="KW-0544">Nucleosome core</keyword>
<reference evidence="6 7" key="1">
    <citation type="submission" date="2018-05" db="EMBL/GenBank/DDBJ databases">
        <title>Draft genome sequence of Scytalidium lignicola DSM 105466, a ubiquitous saprotrophic fungus.</title>
        <authorList>
            <person name="Buettner E."/>
            <person name="Gebauer A.M."/>
            <person name="Hofrichter M."/>
            <person name="Liers C."/>
            <person name="Kellner H."/>
        </authorList>
    </citation>
    <scope>NUCLEOTIDE SEQUENCE [LARGE SCALE GENOMIC DNA]</scope>
    <source>
        <strain evidence="6 7">DSM 105466</strain>
    </source>
</reference>
<dbReference type="InterPro" id="IPR000164">
    <property type="entry name" value="Histone_H3/CENP-A"/>
</dbReference>
<feature type="non-terminal residue" evidence="6">
    <location>
        <position position="1"/>
    </location>
</feature>
<dbReference type="GO" id="GO:0046982">
    <property type="term" value="F:protein heterodimerization activity"/>
    <property type="evidence" value="ECO:0007669"/>
    <property type="project" value="InterPro"/>
</dbReference>
<feature type="domain" description="Core Histone H2A/H2B/H3" evidence="5">
    <location>
        <begin position="44"/>
        <end position="120"/>
    </location>
</feature>
<dbReference type="Pfam" id="PF00125">
    <property type="entry name" value="Histone"/>
    <property type="match status" value="1"/>
</dbReference>
<sequence length="134" mass="14881">MRTAKMKRYASLRSIGAGSVYRKAQKPLKFKLGTRTITKICPPNASQLSIAKSPFGRLVRQVTEVDIGKKHVRFELLALQALEEVAECILISELEMANSAAKNAGRVTLQAEDMQLIRKLCSIMFGKEYPGGLR</sequence>
<dbReference type="Gene3D" id="1.10.20.10">
    <property type="entry name" value="Histone, subunit A"/>
    <property type="match status" value="1"/>
</dbReference>
<dbReference type="OrthoDB" id="420022at2759"/>
<evidence type="ECO:0000313" key="7">
    <source>
        <dbReference type="Proteomes" id="UP000258309"/>
    </source>
</evidence>
<dbReference type="SUPFAM" id="SSF47113">
    <property type="entry name" value="Histone-fold"/>
    <property type="match status" value="1"/>
</dbReference>
<keyword evidence="7" id="KW-1185">Reference proteome</keyword>
<evidence type="ECO:0000259" key="5">
    <source>
        <dbReference type="Pfam" id="PF00125"/>
    </source>
</evidence>
<comment type="caution">
    <text evidence="6">The sequence shown here is derived from an EMBL/GenBank/DDBJ whole genome shotgun (WGS) entry which is preliminary data.</text>
</comment>
<name>A0A3E2GS96_SCYLI</name>
<evidence type="ECO:0000256" key="4">
    <source>
        <dbReference type="ARBA" id="ARBA00023269"/>
    </source>
</evidence>
<dbReference type="InterPro" id="IPR007125">
    <property type="entry name" value="H2A/H2B/H3"/>
</dbReference>